<keyword evidence="3" id="KW-0413">Isomerase</keyword>
<dbReference type="PANTHER" id="PTHR43684">
    <property type="match status" value="1"/>
</dbReference>
<accession>A0ABV2B248</accession>
<reference evidence="4 5" key="1">
    <citation type="submission" date="2013-03" db="EMBL/GenBank/DDBJ databases">
        <title>Salinisphaera dokdonensis CL-ES53 Genome Sequencing.</title>
        <authorList>
            <person name="Li C."/>
            <person name="Lai Q."/>
            <person name="Shao Z."/>
        </authorList>
    </citation>
    <scope>NUCLEOTIDE SEQUENCE [LARGE SCALE GENOMIC DNA]</scope>
    <source>
        <strain evidence="4 5">CL-ES53</strain>
    </source>
</reference>
<evidence type="ECO:0000256" key="2">
    <source>
        <dbReference type="ARBA" id="ARBA00023140"/>
    </source>
</evidence>
<organism evidence="4 5">
    <name type="scientific">Salinisphaera dokdonensis CL-ES53</name>
    <dbReference type="NCBI Taxonomy" id="1304272"/>
    <lineage>
        <taxon>Bacteria</taxon>
        <taxon>Pseudomonadati</taxon>
        <taxon>Pseudomonadota</taxon>
        <taxon>Gammaproteobacteria</taxon>
        <taxon>Salinisphaerales</taxon>
        <taxon>Salinisphaeraceae</taxon>
        <taxon>Salinisphaera</taxon>
    </lineage>
</organism>
<dbReference type="InterPro" id="IPR001753">
    <property type="entry name" value="Enoyl-CoA_hydra/iso"/>
</dbReference>
<evidence type="ECO:0000313" key="5">
    <source>
        <dbReference type="Proteomes" id="UP001460888"/>
    </source>
</evidence>
<dbReference type="InterPro" id="IPR051053">
    <property type="entry name" value="ECH/Chromodomain_protein"/>
</dbReference>
<dbReference type="Pfam" id="PF00378">
    <property type="entry name" value="ECH_1"/>
    <property type="match status" value="1"/>
</dbReference>
<keyword evidence="5" id="KW-1185">Reference proteome</keyword>
<evidence type="ECO:0000256" key="3">
    <source>
        <dbReference type="ARBA" id="ARBA00023235"/>
    </source>
</evidence>
<dbReference type="EMBL" id="APND01000003">
    <property type="protein sequence ID" value="MES1929957.1"/>
    <property type="molecule type" value="Genomic_DNA"/>
</dbReference>
<keyword evidence="2" id="KW-0576">Peroxisome</keyword>
<dbReference type="SUPFAM" id="SSF52096">
    <property type="entry name" value="ClpP/crotonase"/>
    <property type="match status" value="1"/>
</dbReference>
<dbReference type="Gene3D" id="3.90.226.10">
    <property type="entry name" value="2-enoyl-CoA Hydratase, Chain A, domain 1"/>
    <property type="match status" value="1"/>
</dbReference>
<dbReference type="CDD" id="cd06558">
    <property type="entry name" value="crotonase-like"/>
    <property type="match status" value="1"/>
</dbReference>
<name>A0ABV2B248_9GAMM</name>
<dbReference type="PANTHER" id="PTHR43684:SF1">
    <property type="entry name" value="ENOYL-COA DELTA ISOMERASE 2"/>
    <property type="match status" value="1"/>
</dbReference>
<evidence type="ECO:0000256" key="1">
    <source>
        <dbReference type="ARBA" id="ARBA00004275"/>
    </source>
</evidence>
<dbReference type="InterPro" id="IPR029045">
    <property type="entry name" value="ClpP/crotonase-like_dom_sf"/>
</dbReference>
<gene>
    <name evidence="4" type="ORF">SADO_11904</name>
</gene>
<protein>
    <submittedName>
        <fullName evidence="4">Enoyl-CoA hydratase/isomerase</fullName>
    </submittedName>
</protein>
<dbReference type="Proteomes" id="UP001460888">
    <property type="component" value="Unassembled WGS sequence"/>
</dbReference>
<sequence>MPQPEVDSGYIRAESRDGILRVTIDRADKRNALTAAMYDDMSRCVEHAGADDSVRTLLIDSEGDMFCAGNDVAEFAAATPENRTPGSAGPALSFIKRLRALDKPVVIAVQGQATGIGTTMLLHADLVIAGESARFFTAFIDLALVPEAGSSLLLPGLIGRQNAARLLLAGDTLESDEALRMGLIAYRVGDAELADKAMDLAKKLSAKPPEAIRQTKQLLREGLGNDDVDGQIEREAERFGERLFSDEVREIMNRFLKRSK</sequence>
<evidence type="ECO:0000313" key="4">
    <source>
        <dbReference type="EMBL" id="MES1929957.1"/>
    </source>
</evidence>
<dbReference type="RefSeq" id="WP_353111682.1">
    <property type="nucleotide sequence ID" value="NZ_APND01000003.1"/>
</dbReference>
<proteinExistence type="predicted"/>
<comment type="caution">
    <text evidence="4">The sequence shown here is derived from an EMBL/GenBank/DDBJ whole genome shotgun (WGS) entry which is preliminary data.</text>
</comment>
<comment type="subcellular location">
    <subcellularLocation>
        <location evidence="1">Peroxisome</location>
    </subcellularLocation>
</comment>